<feature type="region of interest" description="Disordered" evidence="1">
    <location>
        <begin position="1"/>
        <end position="40"/>
    </location>
</feature>
<reference evidence="2 3" key="1">
    <citation type="journal article" date="2019" name="Nat. Ecol. Evol.">
        <title>Megaphylogeny resolves global patterns of mushroom evolution.</title>
        <authorList>
            <person name="Varga T."/>
            <person name="Krizsan K."/>
            <person name="Foldi C."/>
            <person name="Dima B."/>
            <person name="Sanchez-Garcia M."/>
            <person name="Sanchez-Ramirez S."/>
            <person name="Szollosi G.J."/>
            <person name="Szarkandi J.G."/>
            <person name="Papp V."/>
            <person name="Albert L."/>
            <person name="Andreopoulos W."/>
            <person name="Angelini C."/>
            <person name="Antonin V."/>
            <person name="Barry K.W."/>
            <person name="Bougher N.L."/>
            <person name="Buchanan P."/>
            <person name="Buyck B."/>
            <person name="Bense V."/>
            <person name="Catcheside P."/>
            <person name="Chovatia M."/>
            <person name="Cooper J."/>
            <person name="Damon W."/>
            <person name="Desjardin D."/>
            <person name="Finy P."/>
            <person name="Geml J."/>
            <person name="Haridas S."/>
            <person name="Hughes K."/>
            <person name="Justo A."/>
            <person name="Karasinski D."/>
            <person name="Kautmanova I."/>
            <person name="Kiss B."/>
            <person name="Kocsube S."/>
            <person name="Kotiranta H."/>
            <person name="LaButti K.M."/>
            <person name="Lechner B.E."/>
            <person name="Liimatainen K."/>
            <person name="Lipzen A."/>
            <person name="Lukacs Z."/>
            <person name="Mihaltcheva S."/>
            <person name="Morgado L.N."/>
            <person name="Niskanen T."/>
            <person name="Noordeloos M.E."/>
            <person name="Ohm R.A."/>
            <person name="Ortiz-Santana B."/>
            <person name="Ovrebo C."/>
            <person name="Racz N."/>
            <person name="Riley R."/>
            <person name="Savchenko A."/>
            <person name="Shiryaev A."/>
            <person name="Soop K."/>
            <person name="Spirin V."/>
            <person name="Szebenyi C."/>
            <person name="Tomsovsky M."/>
            <person name="Tulloss R.E."/>
            <person name="Uehling J."/>
            <person name="Grigoriev I.V."/>
            <person name="Vagvolgyi C."/>
            <person name="Papp T."/>
            <person name="Martin F.M."/>
            <person name="Miettinen O."/>
            <person name="Hibbett D.S."/>
            <person name="Nagy L.G."/>
        </authorList>
    </citation>
    <scope>NUCLEOTIDE SEQUENCE [LARGE SCALE GENOMIC DNA]</scope>
    <source>
        <strain evidence="2 3">FP101781</strain>
    </source>
</reference>
<name>A0A4Y7SJL2_COPMI</name>
<dbReference type="Proteomes" id="UP000298030">
    <property type="component" value="Unassembled WGS sequence"/>
</dbReference>
<accession>A0A4Y7SJL2</accession>
<protein>
    <submittedName>
        <fullName evidence="2">Uncharacterized protein</fullName>
    </submittedName>
</protein>
<dbReference type="EMBL" id="QPFP01000098">
    <property type="protein sequence ID" value="TEB22056.1"/>
    <property type="molecule type" value="Genomic_DNA"/>
</dbReference>
<evidence type="ECO:0000313" key="3">
    <source>
        <dbReference type="Proteomes" id="UP000298030"/>
    </source>
</evidence>
<dbReference type="AlphaFoldDB" id="A0A4Y7SJL2"/>
<dbReference type="OrthoDB" id="3261690at2759"/>
<evidence type="ECO:0000313" key="2">
    <source>
        <dbReference type="EMBL" id="TEB22056.1"/>
    </source>
</evidence>
<sequence length="845" mass="95577">MSDYSRAQSPRSDSDDRPPSSRSRSPEAFEYPLPGDDNPPDVLDVEELPVQQFSLREFIDMAAELHALSFFARLVLFVLCGLTHTHRVVIDILQNAVDAEAPEEKITLERDYDSLLGVCGDILVRDTNLVFRMTSQPGDDLQNNVHILHEWQTDNGAISAPLHAIPNMLFATFKERNSIVMVFPGLYSPNQTHWLNKDKRCKIYEDGIRPAMVKLLGSRSNELPTVLDSEIFRAQQSSGKLSYTTKTFPSWQVQNLGKLIRDSLIQRGHDWALGMVYLHMIRGVKNTSFHAVEGWAADDALKTFFHENHIPLAEARSGQHGRWFIDVGLEISMQRRCLLWRTDKHADVYQELTNVDPQEADRITRMGSSQYVRDFIAHLTGVSGARITPGARGEGPFEVAYCQMYVTDKALTAAKGNGRHAKHITPTDAFQNHRHVDMFFQKLLDLYLNASELNLSSVRVELRVPLAYATTVLLDFDQTRICNCLVAVPAPDYWGWRAWRAAALQLVWSWQFVNGRFESDTAGALLLNQAIPWLANSLHATPDTMLLANDDIPFPIGLRNVDGTDRYVPKTERGAIFIRRFLVGPRHPVPLFPGSLFLKRAACIALLGNTLEKILEKIAQNRHVIVRHTLRLRNKVRQPELPPPEEGGPPPLDLELPNMNGLSIDDSAPPINLPQNATGGTAMRLTEDERSVATIEVFQEVNLARILNTCRWMRAPEAIWKDVFNKLFPAKGDESTDPRQNYQRCSYYRRWNELAAAADDHAFEVIRESLWSTALPGDLLAPPRQEEGVPIPCIIINGRRTPEWNVEGVIYRHSRYLELFAHLPPRCSTLSPRHAPTSLFILFAA</sequence>
<evidence type="ECO:0000256" key="1">
    <source>
        <dbReference type="SAM" id="MobiDB-lite"/>
    </source>
</evidence>
<comment type="caution">
    <text evidence="2">The sequence shown here is derived from an EMBL/GenBank/DDBJ whole genome shotgun (WGS) entry which is preliminary data.</text>
</comment>
<proteinExistence type="predicted"/>
<dbReference type="STRING" id="71717.A0A4Y7SJL2"/>
<keyword evidence="3" id="KW-1185">Reference proteome</keyword>
<organism evidence="2 3">
    <name type="scientific">Coprinellus micaceus</name>
    <name type="common">Glistening ink-cap mushroom</name>
    <name type="synonym">Coprinus micaceus</name>
    <dbReference type="NCBI Taxonomy" id="71717"/>
    <lineage>
        <taxon>Eukaryota</taxon>
        <taxon>Fungi</taxon>
        <taxon>Dikarya</taxon>
        <taxon>Basidiomycota</taxon>
        <taxon>Agaricomycotina</taxon>
        <taxon>Agaricomycetes</taxon>
        <taxon>Agaricomycetidae</taxon>
        <taxon>Agaricales</taxon>
        <taxon>Agaricineae</taxon>
        <taxon>Psathyrellaceae</taxon>
        <taxon>Coprinellus</taxon>
    </lineage>
</organism>
<feature type="compositionally biased region" description="Basic and acidic residues" evidence="1">
    <location>
        <begin position="12"/>
        <end position="27"/>
    </location>
</feature>
<gene>
    <name evidence="2" type="ORF">FA13DRAFT_1799273</name>
</gene>